<reference evidence="1 2" key="1">
    <citation type="journal article" date="2016" name="Nat. Commun.">
        <title>Extremotolerant tardigrade genome and improved radiotolerance of human cultured cells by tardigrade-unique protein.</title>
        <authorList>
            <person name="Hashimoto T."/>
            <person name="Horikawa D.D."/>
            <person name="Saito Y."/>
            <person name="Kuwahara H."/>
            <person name="Kozuka-Hata H."/>
            <person name="Shin-I T."/>
            <person name="Minakuchi Y."/>
            <person name="Ohishi K."/>
            <person name="Motoyama A."/>
            <person name="Aizu T."/>
            <person name="Enomoto A."/>
            <person name="Kondo K."/>
            <person name="Tanaka S."/>
            <person name="Hara Y."/>
            <person name="Koshikawa S."/>
            <person name="Sagara H."/>
            <person name="Miura T."/>
            <person name="Yokobori S."/>
            <person name="Miyagawa K."/>
            <person name="Suzuki Y."/>
            <person name="Kubo T."/>
            <person name="Oyama M."/>
            <person name="Kohara Y."/>
            <person name="Fujiyama A."/>
            <person name="Arakawa K."/>
            <person name="Katayama T."/>
            <person name="Toyoda A."/>
            <person name="Kunieda T."/>
        </authorList>
    </citation>
    <scope>NUCLEOTIDE SEQUENCE [LARGE SCALE GENOMIC DNA]</scope>
    <source>
        <strain evidence="1 2">YOKOZUNA-1</strain>
    </source>
</reference>
<comment type="caution">
    <text evidence="1">The sequence shown here is derived from an EMBL/GenBank/DDBJ whole genome shotgun (WGS) entry which is preliminary data.</text>
</comment>
<dbReference type="Gene3D" id="3.30.420.10">
    <property type="entry name" value="Ribonuclease H-like superfamily/Ribonuclease H"/>
    <property type="match status" value="1"/>
</dbReference>
<evidence type="ECO:0000313" key="1">
    <source>
        <dbReference type="EMBL" id="GAV04995.1"/>
    </source>
</evidence>
<sequence length="122" mass="13903">MIKEDLPRLHGKNPQKITVHFDNAKSHVAKLTQEWMEENHPNYIADHVWMANSPDLAPLDYAINGILKNILGERKVTTVAGLSKILKGVCANFDLGIIRRSLLSWECRVQKMLDRRGDVETD</sequence>
<dbReference type="AlphaFoldDB" id="A0A1D1VU01"/>
<organism evidence="1 2">
    <name type="scientific">Ramazzottius varieornatus</name>
    <name type="common">Water bear</name>
    <name type="synonym">Tardigrade</name>
    <dbReference type="NCBI Taxonomy" id="947166"/>
    <lineage>
        <taxon>Eukaryota</taxon>
        <taxon>Metazoa</taxon>
        <taxon>Ecdysozoa</taxon>
        <taxon>Tardigrada</taxon>
        <taxon>Eutardigrada</taxon>
        <taxon>Parachela</taxon>
        <taxon>Hypsibioidea</taxon>
        <taxon>Ramazzottiidae</taxon>
        <taxon>Ramazzottius</taxon>
    </lineage>
</organism>
<dbReference type="Proteomes" id="UP000186922">
    <property type="component" value="Unassembled WGS sequence"/>
</dbReference>
<dbReference type="GO" id="GO:0003676">
    <property type="term" value="F:nucleic acid binding"/>
    <property type="evidence" value="ECO:0007669"/>
    <property type="project" value="InterPro"/>
</dbReference>
<keyword evidence="2" id="KW-1185">Reference proteome</keyword>
<protein>
    <recommendedName>
        <fullName evidence="3">Tc1-like transposase DDE domain-containing protein</fullName>
    </recommendedName>
</protein>
<proteinExistence type="predicted"/>
<dbReference type="EMBL" id="BDGG01000011">
    <property type="protein sequence ID" value="GAV04995.1"/>
    <property type="molecule type" value="Genomic_DNA"/>
</dbReference>
<evidence type="ECO:0000313" key="2">
    <source>
        <dbReference type="Proteomes" id="UP000186922"/>
    </source>
</evidence>
<accession>A0A1D1VU01</accession>
<gene>
    <name evidence="1" type="primary">RvY_15187-1</name>
    <name evidence="1" type="synonym">RvY_15187.1</name>
    <name evidence="1" type="ORF">RvY_15187</name>
</gene>
<dbReference type="OrthoDB" id="10017160at2759"/>
<name>A0A1D1VU01_RAMVA</name>
<dbReference type="InterPro" id="IPR036397">
    <property type="entry name" value="RNaseH_sf"/>
</dbReference>
<evidence type="ECO:0008006" key="3">
    <source>
        <dbReference type="Google" id="ProtNLM"/>
    </source>
</evidence>